<name>A0A0G4EKX5_VITBC</name>
<accession>A0A0G4EKX5</accession>
<sequence length="141" mass="15633">MSATWVSDVVFYFKNLRLQVHGTRECGPSVVVRSRDDWLAARTSLSPSIDSLRQMDSVETCKMVEVLAEVMPKTTAATISVDEGTAARQLHVCRWLFLLLVNLDELQARDEGVAADLQAIRKHCDAWRAHLMSTGVGSCPS</sequence>
<gene>
    <name evidence="1" type="ORF">Vbra_7747</name>
</gene>
<protein>
    <submittedName>
        <fullName evidence="1">Uncharacterized protein</fullName>
    </submittedName>
</protein>
<proteinExistence type="predicted"/>
<dbReference type="Gene3D" id="1.20.58.1070">
    <property type="match status" value="1"/>
</dbReference>
<dbReference type="InterPro" id="IPR035426">
    <property type="entry name" value="Gemin2/Brr1"/>
</dbReference>
<dbReference type="Proteomes" id="UP000041254">
    <property type="component" value="Unassembled WGS sequence"/>
</dbReference>
<organism evidence="1 2">
    <name type="scientific">Vitrella brassicaformis (strain CCMP3155)</name>
    <dbReference type="NCBI Taxonomy" id="1169540"/>
    <lineage>
        <taxon>Eukaryota</taxon>
        <taxon>Sar</taxon>
        <taxon>Alveolata</taxon>
        <taxon>Colpodellida</taxon>
        <taxon>Vitrellaceae</taxon>
        <taxon>Vitrella</taxon>
    </lineage>
</organism>
<evidence type="ECO:0000313" key="2">
    <source>
        <dbReference type="Proteomes" id="UP000041254"/>
    </source>
</evidence>
<dbReference type="Pfam" id="PF04938">
    <property type="entry name" value="SIP1"/>
    <property type="match status" value="1"/>
</dbReference>
<reference evidence="1 2" key="1">
    <citation type="submission" date="2014-11" db="EMBL/GenBank/DDBJ databases">
        <authorList>
            <person name="Zhu J."/>
            <person name="Qi W."/>
            <person name="Song R."/>
        </authorList>
    </citation>
    <scope>NUCLEOTIDE SEQUENCE [LARGE SCALE GENOMIC DNA]</scope>
</reference>
<dbReference type="EMBL" id="CDMY01000256">
    <property type="protein sequence ID" value="CEL97826.1"/>
    <property type="molecule type" value="Genomic_DNA"/>
</dbReference>
<dbReference type="InParanoid" id="A0A0G4EKX5"/>
<dbReference type="VEuPathDB" id="CryptoDB:Vbra_7747"/>
<evidence type="ECO:0000313" key="1">
    <source>
        <dbReference type="EMBL" id="CEL97826.1"/>
    </source>
</evidence>
<dbReference type="AlphaFoldDB" id="A0A0G4EKX5"/>
<keyword evidence="2" id="KW-1185">Reference proteome</keyword>
<dbReference type="GO" id="GO:0000387">
    <property type="term" value="P:spliceosomal snRNP assembly"/>
    <property type="evidence" value="ECO:0007669"/>
    <property type="project" value="InterPro"/>
</dbReference>